<feature type="compositionally biased region" description="Polar residues" evidence="1">
    <location>
        <begin position="64"/>
        <end position="84"/>
    </location>
</feature>
<dbReference type="Proteomes" id="UP001286313">
    <property type="component" value="Unassembled WGS sequence"/>
</dbReference>
<evidence type="ECO:0000313" key="2">
    <source>
        <dbReference type="EMBL" id="KAK3864914.1"/>
    </source>
</evidence>
<gene>
    <name evidence="2" type="ORF">Pcinc_029433</name>
</gene>
<reference evidence="2" key="1">
    <citation type="submission" date="2023-10" db="EMBL/GenBank/DDBJ databases">
        <title>Genome assemblies of two species of porcelain crab, Petrolisthes cinctipes and Petrolisthes manimaculis (Anomura: Porcellanidae).</title>
        <authorList>
            <person name="Angst P."/>
        </authorList>
    </citation>
    <scope>NUCLEOTIDE SEQUENCE</scope>
    <source>
        <strain evidence="2">PB745_01</strain>
        <tissue evidence="2">Gill</tissue>
    </source>
</reference>
<proteinExistence type="predicted"/>
<accession>A0AAE1F028</accession>
<evidence type="ECO:0000313" key="3">
    <source>
        <dbReference type="Proteomes" id="UP001286313"/>
    </source>
</evidence>
<comment type="caution">
    <text evidence="2">The sequence shown here is derived from an EMBL/GenBank/DDBJ whole genome shotgun (WGS) entry which is preliminary data.</text>
</comment>
<dbReference type="EMBL" id="JAWQEG010003697">
    <property type="protein sequence ID" value="KAK3864914.1"/>
    <property type="molecule type" value="Genomic_DNA"/>
</dbReference>
<dbReference type="AlphaFoldDB" id="A0AAE1F028"/>
<keyword evidence="3" id="KW-1185">Reference proteome</keyword>
<sequence>MRRVDGGMVMKVMKRVYGGNGDQAMKRVDGGNGNEAVHDSGSRPERRLLKTREASDCGDCEAKNGSNDNNQSGHISISSPSKTSIWKREEDTCGRSSSGMESGRWLSCWGVDDW</sequence>
<organism evidence="2 3">
    <name type="scientific">Petrolisthes cinctipes</name>
    <name type="common">Flat porcelain crab</name>
    <dbReference type="NCBI Taxonomy" id="88211"/>
    <lineage>
        <taxon>Eukaryota</taxon>
        <taxon>Metazoa</taxon>
        <taxon>Ecdysozoa</taxon>
        <taxon>Arthropoda</taxon>
        <taxon>Crustacea</taxon>
        <taxon>Multicrustacea</taxon>
        <taxon>Malacostraca</taxon>
        <taxon>Eumalacostraca</taxon>
        <taxon>Eucarida</taxon>
        <taxon>Decapoda</taxon>
        <taxon>Pleocyemata</taxon>
        <taxon>Anomura</taxon>
        <taxon>Galatheoidea</taxon>
        <taxon>Porcellanidae</taxon>
        <taxon>Petrolisthes</taxon>
    </lineage>
</organism>
<feature type="compositionally biased region" description="Basic and acidic residues" evidence="1">
    <location>
        <begin position="36"/>
        <end position="55"/>
    </location>
</feature>
<evidence type="ECO:0000256" key="1">
    <source>
        <dbReference type="SAM" id="MobiDB-lite"/>
    </source>
</evidence>
<name>A0AAE1F028_PETCI</name>
<protein>
    <submittedName>
        <fullName evidence="2">Uncharacterized protein</fullName>
    </submittedName>
</protein>
<feature type="region of interest" description="Disordered" evidence="1">
    <location>
        <begin position="21"/>
        <end position="103"/>
    </location>
</feature>